<evidence type="ECO:0000256" key="2">
    <source>
        <dbReference type="SAM" id="MobiDB-lite"/>
    </source>
</evidence>
<dbReference type="EMBL" id="MU826359">
    <property type="protein sequence ID" value="KAJ7379250.1"/>
    <property type="molecule type" value="Genomic_DNA"/>
</dbReference>
<protein>
    <submittedName>
        <fullName evidence="3">Uncharacterized protein</fullName>
    </submittedName>
</protein>
<dbReference type="AlphaFoldDB" id="A0A9W9ZD66"/>
<organism evidence="3 4">
    <name type="scientific">Desmophyllum pertusum</name>
    <dbReference type="NCBI Taxonomy" id="174260"/>
    <lineage>
        <taxon>Eukaryota</taxon>
        <taxon>Metazoa</taxon>
        <taxon>Cnidaria</taxon>
        <taxon>Anthozoa</taxon>
        <taxon>Hexacorallia</taxon>
        <taxon>Scleractinia</taxon>
        <taxon>Caryophylliina</taxon>
        <taxon>Caryophylliidae</taxon>
        <taxon>Desmophyllum</taxon>
    </lineage>
</organism>
<evidence type="ECO:0000313" key="3">
    <source>
        <dbReference type="EMBL" id="KAJ7379250.1"/>
    </source>
</evidence>
<evidence type="ECO:0000313" key="4">
    <source>
        <dbReference type="Proteomes" id="UP001163046"/>
    </source>
</evidence>
<name>A0A9W9ZD66_9CNID</name>
<keyword evidence="4" id="KW-1185">Reference proteome</keyword>
<feature type="coiled-coil region" evidence="1">
    <location>
        <begin position="53"/>
        <end position="91"/>
    </location>
</feature>
<keyword evidence="1" id="KW-0175">Coiled coil</keyword>
<comment type="caution">
    <text evidence="3">The sequence shown here is derived from an EMBL/GenBank/DDBJ whole genome shotgun (WGS) entry which is preliminary data.</text>
</comment>
<proteinExistence type="predicted"/>
<sequence>MLDELFFEGIIFYLSMVNETGDSSNEASKGENKELIDVKEEKPLKGVKDFNTTTHLQERLKTLETRIKAVKSDFKAQVEGLRSRMEHLKTDLKTVHGDLEMNSKKTRNDNEASEKL</sequence>
<accession>A0A9W9ZD66</accession>
<feature type="region of interest" description="Disordered" evidence="2">
    <location>
        <begin position="93"/>
        <end position="116"/>
    </location>
</feature>
<gene>
    <name evidence="3" type="ORF">OS493_017759</name>
</gene>
<dbReference type="Gene3D" id="1.20.58.130">
    <property type="match status" value="1"/>
</dbReference>
<evidence type="ECO:0000256" key="1">
    <source>
        <dbReference type="SAM" id="Coils"/>
    </source>
</evidence>
<reference evidence="3" key="1">
    <citation type="submission" date="2023-01" db="EMBL/GenBank/DDBJ databases">
        <title>Genome assembly of the deep-sea coral Lophelia pertusa.</title>
        <authorList>
            <person name="Herrera S."/>
            <person name="Cordes E."/>
        </authorList>
    </citation>
    <scope>NUCLEOTIDE SEQUENCE</scope>
    <source>
        <strain evidence="3">USNM1676648</strain>
        <tissue evidence="3">Polyp</tissue>
    </source>
</reference>
<dbReference type="Proteomes" id="UP001163046">
    <property type="component" value="Unassembled WGS sequence"/>
</dbReference>